<organism evidence="1">
    <name type="scientific">Pithovirus LCPAC404</name>
    <dbReference type="NCBI Taxonomy" id="2506597"/>
    <lineage>
        <taxon>Viruses</taxon>
        <taxon>Pithoviruses</taxon>
    </lineage>
</organism>
<evidence type="ECO:0000313" key="1">
    <source>
        <dbReference type="EMBL" id="QBK93488.1"/>
    </source>
</evidence>
<protein>
    <submittedName>
        <fullName evidence="1">Uncharacterized protein</fullName>
    </submittedName>
</protein>
<dbReference type="EMBL" id="MK500597">
    <property type="protein sequence ID" value="QBK93488.1"/>
    <property type="molecule type" value="Genomic_DNA"/>
</dbReference>
<sequence>MPKQRKYLAGFDVHKGLELSGYVLENVKTGHITVVRYREYQYPTVMKWKKISANADPNRLLDLFISHLGGNKTIYTAYNNPYSCDFGAVTLKNSDNNYAYLEAVGQCDRI</sequence>
<gene>
    <name evidence="1" type="ORF">LCPAC404_01920</name>
</gene>
<reference evidence="1" key="1">
    <citation type="journal article" date="2019" name="MBio">
        <title>Virus Genomes from Deep Sea Sediments Expand the Ocean Megavirome and Support Independent Origins of Viral Gigantism.</title>
        <authorList>
            <person name="Backstrom D."/>
            <person name="Yutin N."/>
            <person name="Jorgensen S.L."/>
            <person name="Dharamshi J."/>
            <person name="Homa F."/>
            <person name="Zaremba-Niedwiedzka K."/>
            <person name="Spang A."/>
            <person name="Wolf Y.I."/>
            <person name="Koonin E.V."/>
            <person name="Ettema T.J."/>
        </authorList>
    </citation>
    <scope>NUCLEOTIDE SEQUENCE</scope>
</reference>
<accession>A0A481ZC76</accession>
<proteinExistence type="predicted"/>
<name>A0A481ZC76_9VIRU</name>